<keyword evidence="1" id="KW-0614">Plasmid</keyword>
<dbReference type="AlphaFoldDB" id="A0A2K9NML0"/>
<reference evidence="1 2" key="1">
    <citation type="submission" date="2017-12" db="EMBL/GenBank/DDBJ databases">
        <title>Genomes of bacteria within cyanobacterial aggregates.</title>
        <authorList>
            <person name="Cai H."/>
        </authorList>
    </citation>
    <scope>NUCLEOTIDE SEQUENCE [LARGE SCALE GENOMIC DNA]</scope>
    <source>
        <strain evidence="1 2">TH16</strain>
        <plasmid evidence="1 2">unnamed1</plasmid>
    </source>
</reference>
<dbReference type="OrthoDB" id="7842141at2"/>
<dbReference type="KEGG" id="ncb:C0V82_25035"/>
<accession>A0A2K9NML0</accession>
<protein>
    <submittedName>
        <fullName evidence="1">DUF4747 domain-containing protein</fullName>
    </submittedName>
</protein>
<gene>
    <name evidence="1" type="ORF">C0V82_25035</name>
</gene>
<evidence type="ECO:0000313" key="2">
    <source>
        <dbReference type="Proteomes" id="UP000234752"/>
    </source>
</evidence>
<evidence type="ECO:0000313" key="1">
    <source>
        <dbReference type="EMBL" id="AUN33605.1"/>
    </source>
</evidence>
<dbReference type="EMBL" id="CP025613">
    <property type="protein sequence ID" value="AUN33605.1"/>
    <property type="molecule type" value="Genomic_DNA"/>
</dbReference>
<dbReference type="Pfam" id="PF15931">
    <property type="entry name" value="DUF4747"/>
    <property type="match status" value="1"/>
</dbReference>
<geneLocation type="plasmid" evidence="1 2">
    <name>unnamed1</name>
</geneLocation>
<name>A0A2K9NML0_9PROT</name>
<organism evidence="1 2">
    <name type="scientific">Niveispirillum cyanobacteriorum</name>
    <dbReference type="NCBI Taxonomy" id="1612173"/>
    <lineage>
        <taxon>Bacteria</taxon>
        <taxon>Pseudomonadati</taxon>
        <taxon>Pseudomonadota</taxon>
        <taxon>Alphaproteobacteria</taxon>
        <taxon>Rhodospirillales</taxon>
        <taxon>Azospirillaceae</taxon>
        <taxon>Niveispirillum</taxon>
    </lineage>
</organism>
<dbReference type="InterPro" id="IPR031832">
    <property type="entry name" value="DUF4747"/>
</dbReference>
<sequence>MRELKLAVGGLNIRLHPHSPEIYDLYIQALYNARTPVRIRGDRFAMITRIDRREVHNNLIKGTIRTFTKIDPNGQWFDEESLDDAKPDLLKQIKIPPTVHPNSASFRFSMNTKNHMLVFENYVDGRQLTPNSAEIIFRRLSELTAIVRKFGHAKITIKQDQSSLERIFDLQRIKSVKFVLEKPNPDIWSDDLEQQVEAHLDAANASRIEIVYKASSGESIEKTDSMDQLGRAALVNGAVEALGYNENGHVKISTLDYPKIEQTKYDPETQSEEIVYDNLRRRMESRL</sequence>
<proteinExistence type="predicted"/>
<keyword evidence="2" id="KW-1185">Reference proteome</keyword>
<dbReference type="RefSeq" id="WP_102115113.1">
    <property type="nucleotide sequence ID" value="NZ_BMGN01000001.1"/>
</dbReference>
<dbReference type="Proteomes" id="UP000234752">
    <property type="component" value="Plasmid unnamed1"/>
</dbReference>